<protein>
    <submittedName>
        <fullName evidence="2">Uncharacterized protein</fullName>
    </submittedName>
</protein>
<sequence length="86" mass="10111">MKIELVENIAILMKTSRVTWLFSDKKKPPKRDIVKPVSGVYFPDNLPDIHTSRPVHLYQYPVTDKEDASMMSFIEVKLWCQARYLL</sequence>
<keyword evidence="3" id="KW-1185">Reference proteome</keyword>
<dbReference type="Proteomes" id="UP001055618">
    <property type="component" value="Unassembled WGS sequence"/>
</dbReference>
<dbReference type="Proteomes" id="UP001057360">
    <property type="component" value="Unassembled WGS sequence"/>
</dbReference>
<reference evidence="2" key="1">
    <citation type="submission" date="2019-02" db="EMBL/GenBank/DDBJ databases">
        <title>New Zealand Erwinia strains with phe-tRNA free attachment sites.</title>
        <authorList>
            <person name="Nunes-Leite L."/>
            <person name="Pitman A.R."/>
        </authorList>
    </citation>
    <scope>NUCLEOTIDE SEQUENCE</scope>
    <source>
        <strain evidence="2">Ec-140</strain>
        <strain evidence="1">Ec-143</strain>
    </source>
</reference>
<name>A0AAW5GHC2_9GAMM</name>
<dbReference type="RefSeq" id="WP_249684083.1">
    <property type="nucleotide sequence ID" value="NZ_SGPX01000012.1"/>
</dbReference>
<proteinExistence type="predicted"/>
<accession>A0AAW5GHC2</accession>
<evidence type="ECO:0000313" key="3">
    <source>
        <dbReference type="Proteomes" id="UP001055618"/>
    </source>
</evidence>
<evidence type="ECO:0000313" key="1">
    <source>
        <dbReference type="EMBL" id="MCL6353382.1"/>
    </source>
</evidence>
<comment type="caution">
    <text evidence="2">The sequence shown here is derived from an EMBL/GenBank/DDBJ whole genome shotgun (WGS) entry which is preliminary data.</text>
</comment>
<dbReference type="AlphaFoldDB" id="A0AAW5GHC2"/>
<organism evidence="2 4">
    <name type="scientific">Pectobacterium polaris</name>
    <dbReference type="NCBI Taxonomy" id="2042057"/>
    <lineage>
        <taxon>Bacteria</taxon>
        <taxon>Pseudomonadati</taxon>
        <taxon>Pseudomonadota</taxon>
        <taxon>Gammaproteobacteria</taxon>
        <taxon>Enterobacterales</taxon>
        <taxon>Pectobacteriaceae</taxon>
        <taxon>Pectobacterium</taxon>
    </lineage>
</organism>
<dbReference type="EMBL" id="SGPY01000012">
    <property type="protein sequence ID" value="MCL6370784.1"/>
    <property type="molecule type" value="Genomic_DNA"/>
</dbReference>
<gene>
    <name evidence="1" type="ORF">EXT50_19695</name>
    <name evidence="2" type="ORF">EXT53_19720</name>
</gene>
<dbReference type="EMBL" id="SGPX01000012">
    <property type="protein sequence ID" value="MCL6353382.1"/>
    <property type="molecule type" value="Genomic_DNA"/>
</dbReference>
<evidence type="ECO:0000313" key="4">
    <source>
        <dbReference type="Proteomes" id="UP001057360"/>
    </source>
</evidence>
<evidence type="ECO:0000313" key="2">
    <source>
        <dbReference type="EMBL" id="MCL6370784.1"/>
    </source>
</evidence>